<dbReference type="Gene3D" id="3.40.50.720">
    <property type="entry name" value="NAD(P)-binding Rossmann-like Domain"/>
    <property type="match status" value="1"/>
</dbReference>
<sequence length="245" mass="25802">MSDTAKVAIVTGGSRGIGAAIAVEMAKAGFDVLVNYASNQAEAVKVQQQIIGLGRRSVIFQGNVAESADVKAMFDYAEQELSKVHTVINSAGVLKTLPLLEHSDELFTRTFAINTQGSFNVMREAGKRLEDGGRIIMLSTTAIRAKMPGYAIYNASKAAVEALVATYAKELRGRAITVNAVAPGPVATELFFAGKSEQLIQQMANLSPLERLGEPQDIAGLVAFLAGEQGGWINGQTVCANGGIA</sequence>
<dbReference type="EMBL" id="MRUL01000015">
    <property type="protein sequence ID" value="OON38535.1"/>
    <property type="molecule type" value="Genomic_DNA"/>
</dbReference>
<dbReference type="InterPro" id="IPR057326">
    <property type="entry name" value="KR_dom"/>
</dbReference>
<dbReference type="STRING" id="1926881.BTJ39_17915"/>
<feature type="domain" description="Ketoreductase" evidence="3">
    <location>
        <begin position="6"/>
        <end position="184"/>
    </location>
</feature>
<evidence type="ECO:0000313" key="4">
    <source>
        <dbReference type="EMBL" id="OON38535.1"/>
    </source>
</evidence>
<dbReference type="Pfam" id="PF13561">
    <property type="entry name" value="adh_short_C2"/>
    <property type="match status" value="1"/>
</dbReference>
<proteinExistence type="inferred from homology"/>
<evidence type="ECO:0000313" key="5">
    <source>
        <dbReference type="Proteomes" id="UP000190667"/>
    </source>
</evidence>
<reference evidence="4 5" key="1">
    <citation type="submission" date="2016-12" db="EMBL/GenBank/DDBJ databases">
        <title>Izhakiella australiana sp. nov. of genus Izhakiella isolated from Australian desert.</title>
        <authorList>
            <person name="Ji M."/>
        </authorList>
    </citation>
    <scope>NUCLEOTIDE SEQUENCE [LARGE SCALE GENOMIC DNA]</scope>
    <source>
        <strain evidence="4 5">D4N98</strain>
    </source>
</reference>
<dbReference type="AlphaFoldDB" id="A0A1S8YHU3"/>
<dbReference type="InterPro" id="IPR002347">
    <property type="entry name" value="SDR_fam"/>
</dbReference>
<dbReference type="OrthoDB" id="9803333at2"/>
<comment type="caution">
    <text evidence="4">The sequence shown here is derived from an EMBL/GenBank/DDBJ whole genome shotgun (WGS) entry which is preliminary data.</text>
</comment>
<organism evidence="4 5">
    <name type="scientific">Izhakiella australiensis</name>
    <dbReference type="NCBI Taxonomy" id="1926881"/>
    <lineage>
        <taxon>Bacteria</taxon>
        <taxon>Pseudomonadati</taxon>
        <taxon>Pseudomonadota</taxon>
        <taxon>Gammaproteobacteria</taxon>
        <taxon>Enterobacterales</taxon>
        <taxon>Erwiniaceae</taxon>
        <taxon>Izhakiella</taxon>
    </lineage>
</organism>
<name>A0A1S8YHU3_9GAMM</name>
<dbReference type="GO" id="GO:0016614">
    <property type="term" value="F:oxidoreductase activity, acting on CH-OH group of donors"/>
    <property type="evidence" value="ECO:0007669"/>
    <property type="project" value="UniProtKB-ARBA"/>
</dbReference>
<gene>
    <name evidence="4" type="ORF">BTJ39_17915</name>
</gene>
<dbReference type="Proteomes" id="UP000190667">
    <property type="component" value="Unassembled WGS sequence"/>
</dbReference>
<keyword evidence="2" id="KW-0560">Oxidoreductase</keyword>
<dbReference type="PANTHER" id="PTHR48107:SF7">
    <property type="entry name" value="RE15974P"/>
    <property type="match status" value="1"/>
</dbReference>
<accession>A0A1S8YHU3</accession>
<evidence type="ECO:0000256" key="2">
    <source>
        <dbReference type="ARBA" id="ARBA00023002"/>
    </source>
</evidence>
<dbReference type="PANTHER" id="PTHR48107">
    <property type="entry name" value="NADPH-DEPENDENT ALDEHYDE REDUCTASE-LIKE PROTEIN, CHLOROPLASTIC-RELATED"/>
    <property type="match status" value="1"/>
</dbReference>
<comment type="similarity">
    <text evidence="1">Belongs to the short-chain dehydrogenases/reductases (SDR) family.</text>
</comment>
<dbReference type="PRINTS" id="PR00080">
    <property type="entry name" value="SDRFAMILY"/>
</dbReference>
<dbReference type="SMART" id="SM00822">
    <property type="entry name" value="PKS_KR"/>
    <property type="match status" value="1"/>
</dbReference>
<evidence type="ECO:0000259" key="3">
    <source>
        <dbReference type="SMART" id="SM00822"/>
    </source>
</evidence>
<dbReference type="InterPro" id="IPR036291">
    <property type="entry name" value="NAD(P)-bd_dom_sf"/>
</dbReference>
<protein>
    <submittedName>
        <fullName evidence="4">3-ketoacyl-ACP reductase</fullName>
    </submittedName>
</protein>
<dbReference type="FunFam" id="3.40.50.720:FF:000084">
    <property type="entry name" value="Short-chain dehydrogenase reductase"/>
    <property type="match status" value="1"/>
</dbReference>
<keyword evidence="5" id="KW-1185">Reference proteome</keyword>
<dbReference type="PRINTS" id="PR00081">
    <property type="entry name" value="GDHRDH"/>
</dbReference>
<evidence type="ECO:0000256" key="1">
    <source>
        <dbReference type="ARBA" id="ARBA00006484"/>
    </source>
</evidence>
<dbReference type="RefSeq" id="WP_078004056.1">
    <property type="nucleotide sequence ID" value="NZ_MRUL01000015.1"/>
</dbReference>
<dbReference type="SUPFAM" id="SSF51735">
    <property type="entry name" value="NAD(P)-binding Rossmann-fold domains"/>
    <property type="match status" value="1"/>
</dbReference>